<dbReference type="Gene3D" id="3.40.50.1820">
    <property type="entry name" value="alpha/beta hydrolase"/>
    <property type="match status" value="1"/>
</dbReference>
<dbReference type="Proteomes" id="UP000785625">
    <property type="component" value="Unassembled WGS sequence"/>
</dbReference>
<sequence>MKKAYLIHGTSTRDDDWFPWLEEAVAPAIELDRIWLPNPFAPDSQEWQAAIDDQIPHEDGQSGITIVAHSLGCIAAMRFVERHALKQTNLILVGAFAKPLPNYPQLNGFVTPEIDYQNVKEKLNQATVITAQNDPIAPYQYSVAVANHLGAKLIVQPTGGHFLSDDGYQEFPLVQKELMKMMK</sequence>
<name>A0ABS2H0A7_9LACO</name>
<dbReference type="InterPro" id="IPR010662">
    <property type="entry name" value="RBBP9/YdeN"/>
</dbReference>
<keyword evidence="1" id="KW-0378">Hydrolase</keyword>
<dbReference type="PANTHER" id="PTHR15394:SF3">
    <property type="entry name" value="SERINE HYDROLASE RBBP9"/>
    <property type="match status" value="1"/>
</dbReference>
<evidence type="ECO:0000313" key="2">
    <source>
        <dbReference type="Proteomes" id="UP000785625"/>
    </source>
</evidence>
<comment type="caution">
    <text evidence="1">The sequence shown here is derived from an EMBL/GenBank/DDBJ whole genome shotgun (WGS) entry which is preliminary data.</text>
</comment>
<dbReference type="SUPFAM" id="SSF53474">
    <property type="entry name" value="alpha/beta-Hydrolases"/>
    <property type="match status" value="1"/>
</dbReference>
<organism evidence="1 2">
    <name type="scientific">Limosilactobacillus coleohominis</name>
    <dbReference type="NCBI Taxonomy" id="181675"/>
    <lineage>
        <taxon>Bacteria</taxon>
        <taxon>Bacillati</taxon>
        <taxon>Bacillota</taxon>
        <taxon>Bacilli</taxon>
        <taxon>Lactobacillales</taxon>
        <taxon>Lactobacillaceae</taxon>
        <taxon>Limosilactobacillus</taxon>
    </lineage>
</organism>
<protein>
    <submittedName>
        <fullName evidence="1">Serine hydrolase family protein</fullName>
    </submittedName>
</protein>
<dbReference type="PANTHER" id="PTHR15394">
    <property type="entry name" value="SERINE HYDROLASE RBBP9"/>
    <property type="match status" value="1"/>
</dbReference>
<dbReference type="RefSeq" id="WP_204785623.1">
    <property type="nucleotide sequence ID" value="NZ_CALVGD010000032.1"/>
</dbReference>
<evidence type="ECO:0000313" key="1">
    <source>
        <dbReference type="EMBL" id="MBM6941416.1"/>
    </source>
</evidence>
<reference evidence="1 2" key="1">
    <citation type="journal article" date="2021" name="Sci. Rep.">
        <title>The distribution of antibiotic resistance genes in chicken gut microbiota commensals.</title>
        <authorList>
            <person name="Juricova H."/>
            <person name="Matiasovicova J."/>
            <person name="Kubasova T."/>
            <person name="Cejkova D."/>
            <person name="Rychlik I."/>
        </authorList>
    </citation>
    <scope>NUCLEOTIDE SEQUENCE [LARGE SCALE GENOMIC DNA]</scope>
    <source>
        <strain evidence="1 2">An574</strain>
    </source>
</reference>
<proteinExistence type="predicted"/>
<gene>
    <name evidence="1" type="ORF">H5975_08290</name>
</gene>
<keyword evidence="2" id="KW-1185">Reference proteome</keyword>
<accession>A0ABS2H0A7</accession>
<dbReference type="InterPro" id="IPR029058">
    <property type="entry name" value="AB_hydrolase_fold"/>
</dbReference>
<dbReference type="EMBL" id="JACJKU010000160">
    <property type="protein sequence ID" value="MBM6941416.1"/>
    <property type="molecule type" value="Genomic_DNA"/>
</dbReference>
<dbReference type="GO" id="GO:0016787">
    <property type="term" value="F:hydrolase activity"/>
    <property type="evidence" value="ECO:0007669"/>
    <property type="project" value="UniProtKB-KW"/>
</dbReference>
<dbReference type="Pfam" id="PF06821">
    <property type="entry name" value="Ser_hydrolase"/>
    <property type="match status" value="1"/>
</dbReference>